<dbReference type="GO" id="GO:0005829">
    <property type="term" value="C:cytosol"/>
    <property type="evidence" value="ECO:0007669"/>
    <property type="project" value="TreeGrafter"/>
</dbReference>
<dbReference type="PRINTS" id="PR01469">
    <property type="entry name" value="CARBMTKINASE"/>
</dbReference>
<dbReference type="OrthoDB" id="9766717at2"/>
<evidence type="ECO:0000259" key="7">
    <source>
        <dbReference type="Pfam" id="PF00696"/>
    </source>
</evidence>
<organism evidence="8 9">
    <name type="scientific">Paracoccus thiocyanatus</name>
    <dbReference type="NCBI Taxonomy" id="34006"/>
    <lineage>
        <taxon>Bacteria</taxon>
        <taxon>Pseudomonadati</taxon>
        <taxon>Pseudomonadota</taxon>
        <taxon>Alphaproteobacteria</taxon>
        <taxon>Rhodobacterales</taxon>
        <taxon>Paracoccaceae</taxon>
        <taxon>Paracoccus</taxon>
    </lineage>
</organism>
<dbReference type="InterPro" id="IPR036393">
    <property type="entry name" value="AceGlu_kinase-like_sf"/>
</dbReference>
<evidence type="ECO:0000313" key="9">
    <source>
        <dbReference type="Proteomes" id="UP000323956"/>
    </source>
</evidence>
<dbReference type="GO" id="GO:0008804">
    <property type="term" value="F:carbamate kinase activity"/>
    <property type="evidence" value="ECO:0007669"/>
    <property type="project" value="UniProtKB-UniRule"/>
</dbReference>
<dbReference type="AlphaFoldDB" id="A0A1N6WEQ9"/>
<dbReference type="FunFam" id="3.40.1160.10:FF:000007">
    <property type="entry name" value="Carbamate kinase"/>
    <property type="match status" value="1"/>
</dbReference>
<dbReference type="PANTHER" id="PTHR30409">
    <property type="entry name" value="CARBAMATE KINASE"/>
    <property type="match status" value="1"/>
</dbReference>
<accession>A0A1N6WEQ9</accession>
<dbReference type="NCBIfam" id="NF009008">
    <property type="entry name" value="PRK12354.1"/>
    <property type="match status" value="1"/>
</dbReference>
<dbReference type="Pfam" id="PF00696">
    <property type="entry name" value="AA_kinase"/>
    <property type="match status" value="1"/>
</dbReference>
<evidence type="ECO:0000256" key="2">
    <source>
        <dbReference type="ARBA" id="ARBA00011066"/>
    </source>
</evidence>
<dbReference type="GO" id="GO:0019546">
    <property type="term" value="P:L-arginine deiminase pathway"/>
    <property type="evidence" value="ECO:0007669"/>
    <property type="project" value="TreeGrafter"/>
</dbReference>
<dbReference type="PIRSF" id="PIRSF000723">
    <property type="entry name" value="Carbamate_kin"/>
    <property type="match status" value="1"/>
</dbReference>
<evidence type="ECO:0000256" key="3">
    <source>
        <dbReference type="ARBA" id="ARBA00022679"/>
    </source>
</evidence>
<dbReference type="CDD" id="cd04235">
    <property type="entry name" value="AAK_CK"/>
    <property type="match status" value="1"/>
</dbReference>
<dbReference type="PANTHER" id="PTHR30409:SF1">
    <property type="entry name" value="CARBAMATE KINASE-RELATED"/>
    <property type="match status" value="1"/>
</dbReference>
<comment type="similarity">
    <text evidence="2 6">Belongs to the carbamate kinase family.</text>
</comment>
<evidence type="ECO:0000256" key="4">
    <source>
        <dbReference type="ARBA" id="ARBA00022777"/>
    </source>
</evidence>
<comment type="pathway">
    <text evidence="1">Amino-acid degradation; L-arginine degradation via ADI pathway.</text>
</comment>
<dbReference type="RefSeq" id="WP_149766124.1">
    <property type="nucleotide sequence ID" value="NZ_FTMK01000016.1"/>
</dbReference>
<name>A0A1N6WEQ9_9RHOB</name>
<reference evidence="8 9" key="1">
    <citation type="submission" date="2017-01" db="EMBL/GenBank/DDBJ databases">
        <authorList>
            <person name="Varghese N."/>
            <person name="Submissions S."/>
        </authorList>
    </citation>
    <scope>NUCLEOTIDE SEQUENCE [LARGE SCALE GENOMIC DNA]</scope>
    <source>
        <strain evidence="8 9">ATCC 700171</strain>
    </source>
</reference>
<evidence type="ECO:0000256" key="5">
    <source>
        <dbReference type="NCBIfam" id="TIGR00746"/>
    </source>
</evidence>
<protein>
    <recommendedName>
        <fullName evidence="5 6">Carbamate kinase</fullName>
    </recommendedName>
</protein>
<proteinExistence type="inferred from homology"/>
<sequence length="308" mass="32429">MLVVAALGGNALLKRGDPLTAENQRANVRHAADALARIVRAGHRLVVTHGNGPQVGLLALQGAAYKPDEAYPLDVLGAETGGMIGYMIEQELENALDHAHPVATLLTQVIVDGRDPAFRKPTKFIGPVYDRDEAEARARAAGWTIAQDGDKWRRVVPSPAPQEIPDIRVLRLLLDQGVIVICTGGGGIPVLRRPDGSLTGIEAVIDKDAASALLARELGADALLLLTDVDAVYRGFGTGDEAAIGVLTPDEARALDLPAGSMGPKVRAAADFASRGGLAGIGRLDQAVAILNRQTGTMIMQMREQVVC</sequence>
<evidence type="ECO:0000313" key="8">
    <source>
        <dbReference type="EMBL" id="SIQ88633.1"/>
    </source>
</evidence>
<dbReference type="Proteomes" id="UP000323956">
    <property type="component" value="Unassembled WGS sequence"/>
</dbReference>
<dbReference type="InterPro" id="IPR003964">
    <property type="entry name" value="Carb_kinase"/>
</dbReference>
<dbReference type="EMBL" id="FTMK01000016">
    <property type="protein sequence ID" value="SIQ88633.1"/>
    <property type="molecule type" value="Genomic_DNA"/>
</dbReference>
<keyword evidence="3 6" id="KW-0808">Transferase</keyword>
<dbReference type="SUPFAM" id="SSF53633">
    <property type="entry name" value="Carbamate kinase-like"/>
    <property type="match status" value="1"/>
</dbReference>
<evidence type="ECO:0000256" key="6">
    <source>
        <dbReference type="PIRNR" id="PIRNR000723"/>
    </source>
</evidence>
<dbReference type="Gene3D" id="3.40.1160.10">
    <property type="entry name" value="Acetylglutamate kinase-like"/>
    <property type="match status" value="1"/>
</dbReference>
<feature type="domain" description="Aspartate/glutamate/uridylate kinase" evidence="7">
    <location>
        <begin position="1"/>
        <end position="277"/>
    </location>
</feature>
<dbReference type="NCBIfam" id="TIGR00746">
    <property type="entry name" value="arcC"/>
    <property type="match status" value="1"/>
</dbReference>
<dbReference type="InterPro" id="IPR001048">
    <property type="entry name" value="Asp/Glu/Uridylate_kinase"/>
</dbReference>
<evidence type="ECO:0000256" key="1">
    <source>
        <dbReference type="ARBA" id="ARBA00004850"/>
    </source>
</evidence>
<keyword evidence="4 6" id="KW-0418">Kinase</keyword>
<gene>
    <name evidence="8" type="ORF">SAMN05421641_11681</name>
</gene>